<accession>A0A0E9VRJ1</accession>
<dbReference type="AlphaFoldDB" id="A0A0E9VRJ1"/>
<proteinExistence type="predicted"/>
<name>A0A0E9VRJ1_ANGAN</name>
<reference evidence="1" key="1">
    <citation type="submission" date="2014-11" db="EMBL/GenBank/DDBJ databases">
        <authorList>
            <person name="Amaro Gonzalez C."/>
        </authorList>
    </citation>
    <scope>NUCLEOTIDE SEQUENCE</scope>
</reference>
<reference evidence="1" key="2">
    <citation type="journal article" date="2015" name="Fish Shellfish Immunol.">
        <title>Early steps in the European eel (Anguilla anguilla)-Vibrio vulnificus interaction in the gills: Role of the RtxA13 toxin.</title>
        <authorList>
            <person name="Callol A."/>
            <person name="Pajuelo D."/>
            <person name="Ebbesson L."/>
            <person name="Teles M."/>
            <person name="MacKenzie S."/>
            <person name="Amaro C."/>
        </authorList>
    </citation>
    <scope>NUCLEOTIDE SEQUENCE</scope>
</reference>
<sequence length="33" mass="3788">MCFPELGPLHCCRVFHLVAGHTIILKMPRLILK</sequence>
<dbReference type="EMBL" id="GBXM01027945">
    <property type="protein sequence ID" value="JAH80632.1"/>
    <property type="molecule type" value="Transcribed_RNA"/>
</dbReference>
<protein>
    <submittedName>
        <fullName evidence="1">Uncharacterized protein</fullName>
    </submittedName>
</protein>
<organism evidence="1">
    <name type="scientific">Anguilla anguilla</name>
    <name type="common">European freshwater eel</name>
    <name type="synonym">Muraena anguilla</name>
    <dbReference type="NCBI Taxonomy" id="7936"/>
    <lineage>
        <taxon>Eukaryota</taxon>
        <taxon>Metazoa</taxon>
        <taxon>Chordata</taxon>
        <taxon>Craniata</taxon>
        <taxon>Vertebrata</taxon>
        <taxon>Euteleostomi</taxon>
        <taxon>Actinopterygii</taxon>
        <taxon>Neopterygii</taxon>
        <taxon>Teleostei</taxon>
        <taxon>Anguilliformes</taxon>
        <taxon>Anguillidae</taxon>
        <taxon>Anguilla</taxon>
    </lineage>
</organism>
<evidence type="ECO:0000313" key="1">
    <source>
        <dbReference type="EMBL" id="JAH80632.1"/>
    </source>
</evidence>